<feature type="transmembrane region" description="Helical" evidence="1">
    <location>
        <begin position="43"/>
        <end position="64"/>
    </location>
</feature>
<name>A0A178XMQ7_9HYPH</name>
<dbReference type="PANTHER" id="PTHR36443">
    <property type="entry name" value="BSR5223 PROTEIN"/>
    <property type="match status" value="1"/>
</dbReference>
<feature type="transmembrane region" description="Helical" evidence="1">
    <location>
        <begin position="5"/>
        <end position="23"/>
    </location>
</feature>
<organism evidence="2 3">
    <name type="scientific">Sinorhizobium glycinis</name>
    <dbReference type="NCBI Taxonomy" id="1472378"/>
    <lineage>
        <taxon>Bacteria</taxon>
        <taxon>Pseudomonadati</taxon>
        <taxon>Pseudomonadota</taxon>
        <taxon>Alphaproteobacteria</taxon>
        <taxon>Hyphomicrobiales</taxon>
        <taxon>Rhizobiaceae</taxon>
        <taxon>Sinorhizobium/Ensifer group</taxon>
        <taxon>Sinorhizobium</taxon>
    </lineage>
</organism>
<keyword evidence="3" id="KW-1185">Reference proteome</keyword>
<dbReference type="EMBL" id="LPUX01000064">
    <property type="protein sequence ID" value="OAP36528.1"/>
    <property type="molecule type" value="Genomic_DNA"/>
</dbReference>
<gene>
    <name evidence="2" type="ORF">AU381_18690</name>
</gene>
<dbReference type="STRING" id="1472378.AU381_18690"/>
<comment type="caution">
    <text evidence="2">The sequence shown here is derived from an EMBL/GenBank/DDBJ whole genome shotgun (WGS) entry which is preliminary data.</text>
</comment>
<keyword evidence="1" id="KW-0472">Membrane</keyword>
<dbReference type="OrthoDB" id="9811610at2"/>
<reference evidence="2 3" key="1">
    <citation type="journal article" date="2016" name="Int. J. Syst. Evol. Microbiol.">
        <title>Ensifer glycinis sp. nov., an novel rhizobial species associated with Glycine spp.</title>
        <authorList>
            <person name="Yan H."/>
            <person name="Yan J."/>
            <person name="Sui X.H."/>
            <person name="Wang E.T."/>
            <person name="Chen W.X."/>
            <person name="Zhang X.X."/>
            <person name="Chen W.F."/>
        </authorList>
    </citation>
    <scope>NUCLEOTIDE SEQUENCE [LARGE SCALE GENOMIC DNA]</scope>
    <source>
        <strain evidence="2 3">CCBAU 23380</strain>
    </source>
</reference>
<accession>A0A178XMQ7</accession>
<dbReference type="InterPro" id="IPR021320">
    <property type="entry name" value="DUF2905"/>
</dbReference>
<dbReference type="PANTHER" id="PTHR36443:SF1">
    <property type="entry name" value="BSR5223 PROTEIN"/>
    <property type="match status" value="1"/>
</dbReference>
<keyword evidence="1" id="KW-1133">Transmembrane helix</keyword>
<dbReference type="Pfam" id="PF11146">
    <property type="entry name" value="DUF2905"/>
    <property type="match status" value="1"/>
</dbReference>
<dbReference type="AlphaFoldDB" id="A0A178XMQ7"/>
<evidence type="ECO:0000313" key="3">
    <source>
        <dbReference type="Proteomes" id="UP000094025"/>
    </source>
</evidence>
<keyword evidence="1" id="KW-0812">Transmembrane</keyword>
<protein>
    <recommendedName>
        <fullName evidence="4">DUF2905 domain-containing protein</fullName>
    </recommendedName>
</protein>
<evidence type="ECO:0008006" key="4">
    <source>
        <dbReference type="Google" id="ProtNLM"/>
    </source>
</evidence>
<sequence length="66" mass="7477">MSRILIIVGLIIVAVGIFWPWLARIGFGRLPGDILIVRENFTIYIPFTTGLIVSILLTVILWLVNR</sequence>
<proteinExistence type="predicted"/>
<evidence type="ECO:0000313" key="2">
    <source>
        <dbReference type="EMBL" id="OAP36528.1"/>
    </source>
</evidence>
<dbReference type="RefSeq" id="WP_064243753.1">
    <property type="nucleotide sequence ID" value="NZ_LPUX01000064.1"/>
</dbReference>
<dbReference type="Proteomes" id="UP000094025">
    <property type="component" value="Unassembled WGS sequence"/>
</dbReference>
<evidence type="ECO:0000256" key="1">
    <source>
        <dbReference type="SAM" id="Phobius"/>
    </source>
</evidence>